<evidence type="ECO:0000313" key="3">
    <source>
        <dbReference type="Proteomes" id="UP000696280"/>
    </source>
</evidence>
<dbReference type="Gene3D" id="3.40.30.10">
    <property type="entry name" value="Glutaredoxin"/>
    <property type="match status" value="1"/>
</dbReference>
<dbReference type="PANTHER" id="PTHR13887">
    <property type="entry name" value="GLUTATHIONE S-TRANSFERASE KAPPA"/>
    <property type="match status" value="1"/>
</dbReference>
<proteinExistence type="predicted"/>
<dbReference type="EMBL" id="CAJVRL010000081">
    <property type="protein sequence ID" value="CAG8958129.1"/>
    <property type="molecule type" value="Genomic_DNA"/>
</dbReference>
<dbReference type="InterPro" id="IPR001853">
    <property type="entry name" value="DSBA-like_thioredoxin_dom"/>
</dbReference>
<dbReference type="Pfam" id="PF01323">
    <property type="entry name" value="DSBA"/>
    <property type="match status" value="1"/>
</dbReference>
<dbReference type="SUPFAM" id="SSF52833">
    <property type="entry name" value="Thioredoxin-like"/>
    <property type="match status" value="1"/>
</dbReference>
<dbReference type="AlphaFoldDB" id="A0A9N9PLA5"/>
<dbReference type="PANTHER" id="PTHR13887:SF52">
    <property type="entry name" value="DSBA-LIKE THIOREDOXIN DOMAIN-CONTAINING PROTEIN"/>
    <property type="match status" value="1"/>
</dbReference>
<dbReference type="CDD" id="cd03024">
    <property type="entry name" value="DsbA_FrnE"/>
    <property type="match status" value="1"/>
</dbReference>
<protein>
    <recommendedName>
        <fullName evidence="1">DSBA-like thioredoxin domain-containing protein</fullName>
    </recommendedName>
</protein>
<dbReference type="InterPro" id="IPR036249">
    <property type="entry name" value="Thioredoxin-like_sf"/>
</dbReference>
<dbReference type="GO" id="GO:0016491">
    <property type="term" value="F:oxidoreductase activity"/>
    <property type="evidence" value="ECO:0007669"/>
    <property type="project" value="InterPro"/>
</dbReference>
<reference evidence="2" key="1">
    <citation type="submission" date="2021-07" db="EMBL/GenBank/DDBJ databases">
        <authorList>
            <person name="Durling M."/>
        </authorList>
    </citation>
    <scope>NUCLEOTIDE SEQUENCE</scope>
</reference>
<comment type="caution">
    <text evidence="2">The sequence shown here is derived from an EMBL/GenBank/DDBJ whole genome shotgun (WGS) entry which is preliminary data.</text>
</comment>
<name>A0A9N9PLA5_9HELO</name>
<accession>A0A9N9PLA5</accession>
<feature type="domain" description="DSBA-like thioredoxin" evidence="1">
    <location>
        <begin position="5"/>
        <end position="218"/>
    </location>
</feature>
<organism evidence="2 3">
    <name type="scientific">Hymenoscyphus fraxineus</name>
    <dbReference type="NCBI Taxonomy" id="746836"/>
    <lineage>
        <taxon>Eukaryota</taxon>
        <taxon>Fungi</taxon>
        <taxon>Dikarya</taxon>
        <taxon>Ascomycota</taxon>
        <taxon>Pezizomycotina</taxon>
        <taxon>Leotiomycetes</taxon>
        <taxon>Helotiales</taxon>
        <taxon>Helotiaceae</taxon>
        <taxon>Hymenoscyphus</taxon>
    </lineage>
</organism>
<evidence type="ECO:0000259" key="1">
    <source>
        <dbReference type="Pfam" id="PF01323"/>
    </source>
</evidence>
<sequence>MYESTISFTLDTICPWTYLAKKRLDEALRIVRSTDATSKVTFKIHFNPYQLYPSASQEGEDKYTWLKKSRYGDSEEKLQMYITLMTAYGTSAGINYKFTGTIANSLNAHRVIQYFQEKDGPEVADKLVMGLYRRFFEEEKHPSSRETLLEACKEAGVEMGEAERVVGDEEEGLREVKARIREQVADGVDSVPVVVIEGKRRDVTLTGAKEVKDYVKALETIVKESS</sequence>
<evidence type="ECO:0000313" key="2">
    <source>
        <dbReference type="EMBL" id="CAG8958129.1"/>
    </source>
</evidence>
<gene>
    <name evidence="2" type="ORF">HYFRA_00000475</name>
</gene>
<dbReference type="OrthoDB" id="1930760at2759"/>
<keyword evidence="3" id="KW-1185">Reference proteome</keyword>
<dbReference type="Proteomes" id="UP000696280">
    <property type="component" value="Unassembled WGS sequence"/>
</dbReference>